<keyword evidence="3 7" id="KW-0862">Zinc</keyword>
<dbReference type="PROSITE" id="PS50157">
    <property type="entry name" value="ZINC_FINGER_C2H2_2"/>
    <property type="match status" value="2"/>
</dbReference>
<dbReference type="PROSITE" id="PS51915">
    <property type="entry name" value="ZAD"/>
    <property type="match status" value="1"/>
</dbReference>
<dbReference type="InterPro" id="IPR026516">
    <property type="entry name" value="THAP1/10"/>
</dbReference>
<dbReference type="Gene3D" id="6.20.210.20">
    <property type="entry name" value="THAP domain"/>
    <property type="match status" value="1"/>
</dbReference>
<feature type="binding site" evidence="7">
    <location>
        <position position="124"/>
    </location>
    <ligand>
        <name>Zn(2+)</name>
        <dbReference type="ChEBI" id="CHEBI:29105"/>
    </ligand>
</feature>
<evidence type="ECO:0000256" key="6">
    <source>
        <dbReference type="PROSITE-ProRule" id="PRU00309"/>
    </source>
</evidence>
<evidence type="ECO:0000256" key="3">
    <source>
        <dbReference type="ARBA" id="ARBA00022833"/>
    </source>
</evidence>
<dbReference type="Proteomes" id="UP000324832">
    <property type="component" value="Unassembled WGS sequence"/>
</dbReference>
<dbReference type="InterPro" id="IPR038441">
    <property type="entry name" value="THAP_Znf_sf"/>
</dbReference>
<dbReference type="Pfam" id="PF07776">
    <property type="entry name" value="zf-AD"/>
    <property type="match status" value="1"/>
</dbReference>
<evidence type="ECO:0000256" key="1">
    <source>
        <dbReference type="ARBA" id="ARBA00022723"/>
    </source>
</evidence>
<feature type="compositionally biased region" description="Basic residues" evidence="8">
    <location>
        <begin position="259"/>
        <end position="274"/>
    </location>
</feature>
<feature type="domain" description="THAP-type" evidence="10">
    <location>
        <begin position="1"/>
        <end position="80"/>
    </location>
</feature>
<dbReference type="Pfam" id="PF05485">
    <property type="entry name" value="THAP"/>
    <property type="match status" value="1"/>
</dbReference>
<dbReference type="PROSITE" id="PS50950">
    <property type="entry name" value="ZF_THAP"/>
    <property type="match status" value="1"/>
</dbReference>
<evidence type="ECO:0000313" key="13">
    <source>
        <dbReference type="Proteomes" id="UP000324832"/>
    </source>
</evidence>
<evidence type="ECO:0008006" key="14">
    <source>
        <dbReference type="Google" id="ProtNLM"/>
    </source>
</evidence>
<dbReference type="SUPFAM" id="SSF57667">
    <property type="entry name" value="beta-beta-alpha zinc fingers"/>
    <property type="match status" value="1"/>
</dbReference>
<evidence type="ECO:0000256" key="7">
    <source>
        <dbReference type="PROSITE-ProRule" id="PRU01263"/>
    </source>
</evidence>
<reference evidence="12 13" key="1">
    <citation type="submission" date="2017-07" db="EMBL/GenBank/DDBJ databases">
        <authorList>
            <person name="Talla V."/>
            <person name="Backstrom N."/>
        </authorList>
    </citation>
    <scope>NUCLEOTIDE SEQUENCE [LARGE SCALE GENOMIC DNA]</scope>
</reference>
<dbReference type="PANTHER" id="PTHR46600:SF11">
    <property type="entry name" value="THAP DOMAIN-CONTAINING PROTEIN 10"/>
    <property type="match status" value="1"/>
</dbReference>
<proteinExistence type="predicted"/>
<feature type="domain" description="C2H2-type" evidence="9">
    <location>
        <begin position="326"/>
        <end position="353"/>
    </location>
</feature>
<evidence type="ECO:0000259" key="9">
    <source>
        <dbReference type="PROSITE" id="PS50157"/>
    </source>
</evidence>
<dbReference type="EMBL" id="FZQP02006466">
    <property type="protein sequence ID" value="VVD02949.1"/>
    <property type="molecule type" value="Genomic_DNA"/>
</dbReference>
<name>A0A5E4QY16_9NEOP</name>
<dbReference type="InterPro" id="IPR013087">
    <property type="entry name" value="Znf_C2H2_type"/>
</dbReference>
<feature type="binding site" evidence="7">
    <location>
        <position position="82"/>
    </location>
    <ligand>
        <name>Zn(2+)</name>
        <dbReference type="ChEBI" id="CHEBI:29105"/>
    </ligand>
</feature>
<feature type="binding site" evidence="7">
    <location>
        <position position="121"/>
    </location>
    <ligand>
        <name>Zn(2+)</name>
        <dbReference type="ChEBI" id="CHEBI:29105"/>
    </ligand>
</feature>
<feature type="region of interest" description="Disordered" evidence="8">
    <location>
        <begin position="259"/>
        <end position="281"/>
    </location>
</feature>
<keyword evidence="13" id="KW-1185">Reference proteome</keyword>
<dbReference type="SUPFAM" id="SSF57716">
    <property type="entry name" value="Glucocorticoid receptor-like (DNA-binding domain)"/>
    <property type="match status" value="2"/>
</dbReference>
<dbReference type="Gene3D" id="3.30.160.60">
    <property type="entry name" value="Classic Zinc Finger"/>
    <property type="match status" value="1"/>
</dbReference>
<evidence type="ECO:0000313" key="12">
    <source>
        <dbReference type="EMBL" id="VVD02949.1"/>
    </source>
</evidence>
<evidence type="ECO:0000259" key="10">
    <source>
        <dbReference type="PROSITE" id="PS50950"/>
    </source>
</evidence>
<sequence length="478" mass="55265">MKCCVSSCNNDSRYEAESRGISFHSLPYESNVRSVWLEAIGNVATDNKHVVCSEHFVDDDMYYTNGGVRKLKAGAVPRVAACRICLATELKLYQLQCSDLDHTYQEITGVTYTEVLPQFVCTECAQRLINFRQFKNKCLKSHSLMQQILDKHDRLSFSSIKSIDRDTSLLKSNLSIKHNSDIYDLSLVYDDSKIIDHLKVEEDLFKDNDDLKNEDVIQDDIKIDDDILNDDLTNDADINIKSDDNFSSDDNLLINLKRKKRKKDKKHTAKKVRKKETEPKIDRRRKPFLNGDLNETLFTITDLTYEEQVAEIQKRQESANYKNAVFKCTLCFKGFLDEDAYKGHMMRHTDQCGEYECEICKTHFKHSHALRKHITAHHTQRYCCNYCPYVTTHRQLDCTRGGTKEPNISVPTFPENAPLCELCNVPREKTSEDETEDRRYPSQIRKSEGPISCEQWTLARTTRTSDGCTPTRIEQSTL</sequence>
<dbReference type="InterPro" id="IPR006612">
    <property type="entry name" value="THAP_Znf"/>
</dbReference>
<dbReference type="SMART" id="SM00980">
    <property type="entry name" value="THAP"/>
    <property type="match status" value="1"/>
</dbReference>
<keyword evidence="2 5" id="KW-0863">Zinc-finger</keyword>
<dbReference type="GO" id="GO:0005634">
    <property type="term" value="C:nucleus"/>
    <property type="evidence" value="ECO:0007669"/>
    <property type="project" value="InterPro"/>
</dbReference>
<dbReference type="InterPro" id="IPR012934">
    <property type="entry name" value="Znf_AD"/>
</dbReference>
<feature type="domain" description="ZAD" evidence="11">
    <location>
        <begin position="80"/>
        <end position="148"/>
    </location>
</feature>
<protein>
    <recommendedName>
        <fullName evidence="14">THAP-type domain-containing protein</fullName>
    </recommendedName>
</protein>
<gene>
    <name evidence="12" type="ORF">LSINAPIS_LOCUS13048</name>
</gene>
<dbReference type="GO" id="GO:0008270">
    <property type="term" value="F:zinc ion binding"/>
    <property type="evidence" value="ECO:0007669"/>
    <property type="project" value="UniProtKB-UniRule"/>
</dbReference>
<organism evidence="12 13">
    <name type="scientific">Leptidea sinapis</name>
    <dbReference type="NCBI Taxonomy" id="189913"/>
    <lineage>
        <taxon>Eukaryota</taxon>
        <taxon>Metazoa</taxon>
        <taxon>Ecdysozoa</taxon>
        <taxon>Arthropoda</taxon>
        <taxon>Hexapoda</taxon>
        <taxon>Insecta</taxon>
        <taxon>Pterygota</taxon>
        <taxon>Neoptera</taxon>
        <taxon>Endopterygota</taxon>
        <taxon>Lepidoptera</taxon>
        <taxon>Glossata</taxon>
        <taxon>Ditrysia</taxon>
        <taxon>Papilionoidea</taxon>
        <taxon>Pieridae</taxon>
        <taxon>Dismorphiinae</taxon>
        <taxon>Leptidea</taxon>
    </lineage>
</organism>
<evidence type="ECO:0000256" key="8">
    <source>
        <dbReference type="SAM" id="MobiDB-lite"/>
    </source>
</evidence>
<dbReference type="SMART" id="SM00355">
    <property type="entry name" value="ZnF_C2H2"/>
    <property type="match status" value="2"/>
</dbReference>
<evidence type="ECO:0000256" key="2">
    <source>
        <dbReference type="ARBA" id="ARBA00022771"/>
    </source>
</evidence>
<evidence type="ECO:0000259" key="11">
    <source>
        <dbReference type="PROSITE" id="PS51915"/>
    </source>
</evidence>
<feature type="binding site" evidence="7">
    <location>
        <position position="85"/>
    </location>
    <ligand>
        <name>Zn(2+)</name>
        <dbReference type="ChEBI" id="CHEBI:29105"/>
    </ligand>
</feature>
<keyword evidence="1 7" id="KW-0479">Metal-binding</keyword>
<accession>A0A5E4QY16</accession>
<evidence type="ECO:0000256" key="5">
    <source>
        <dbReference type="PROSITE-ProRule" id="PRU00042"/>
    </source>
</evidence>
<feature type="domain" description="C2H2-type" evidence="9">
    <location>
        <begin position="355"/>
        <end position="382"/>
    </location>
</feature>
<dbReference type="AlphaFoldDB" id="A0A5E4QY16"/>
<dbReference type="InterPro" id="IPR036236">
    <property type="entry name" value="Znf_C2H2_sf"/>
</dbReference>
<keyword evidence="4 6" id="KW-0238">DNA-binding</keyword>
<dbReference type="PANTHER" id="PTHR46600">
    <property type="entry name" value="THAP DOMAIN-CONTAINING"/>
    <property type="match status" value="1"/>
</dbReference>
<evidence type="ECO:0000256" key="4">
    <source>
        <dbReference type="ARBA" id="ARBA00023125"/>
    </source>
</evidence>
<dbReference type="GO" id="GO:0043565">
    <property type="term" value="F:sequence-specific DNA binding"/>
    <property type="evidence" value="ECO:0007669"/>
    <property type="project" value="InterPro"/>
</dbReference>
<dbReference type="SMART" id="SM00868">
    <property type="entry name" value="zf-AD"/>
    <property type="match status" value="1"/>
</dbReference>
<feature type="region of interest" description="Disordered" evidence="8">
    <location>
        <begin position="428"/>
        <end position="447"/>
    </location>
</feature>
<dbReference type="PROSITE" id="PS00028">
    <property type="entry name" value="ZINC_FINGER_C2H2_1"/>
    <property type="match status" value="1"/>
</dbReference>